<feature type="compositionally biased region" description="Low complexity" evidence="7">
    <location>
        <begin position="336"/>
        <end position="348"/>
    </location>
</feature>
<comment type="similarity">
    <text evidence="1 6">Belongs to the sigma-70 factor family. ECF subfamily.</text>
</comment>
<evidence type="ECO:0000259" key="9">
    <source>
        <dbReference type="Pfam" id="PF08281"/>
    </source>
</evidence>
<dbReference type="GO" id="GO:0006950">
    <property type="term" value="P:response to stress"/>
    <property type="evidence" value="ECO:0007669"/>
    <property type="project" value="UniProtKB-ARBA"/>
</dbReference>
<feature type="region of interest" description="Disordered" evidence="7">
    <location>
        <begin position="320"/>
        <end position="484"/>
    </location>
</feature>
<dbReference type="PANTHER" id="PTHR43133:SF8">
    <property type="entry name" value="RNA POLYMERASE SIGMA FACTOR HI_1459-RELATED"/>
    <property type="match status" value="1"/>
</dbReference>
<keyword evidence="4 6" id="KW-0238">DNA-binding</keyword>
<dbReference type="InterPro" id="IPR039425">
    <property type="entry name" value="RNA_pol_sigma-70-like"/>
</dbReference>
<dbReference type="NCBIfam" id="TIGR02937">
    <property type="entry name" value="sigma70-ECF"/>
    <property type="match status" value="1"/>
</dbReference>
<dbReference type="SUPFAM" id="SSF88946">
    <property type="entry name" value="Sigma2 domain of RNA polymerase sigma factors"/>
    <property type="match status" value="1"/>
</dbReference>
<evidence type="ECO:0000256" key="7">
    <source>
        <dbReference type="SAM" id="MobiDB-lite"/>
    </source>
</evidence>
<keyword evidence="5 6" id="KW-0804">Transcription</keyword>
<dbReference type="CDD" id="cd06171">
    <property type="entry name" value="Sigma70_r4"/>
    <property type="match status" value="1"/>
</dbReference>
<dbReference type="InterPro" id="IPR013324">
    <property type="entry name" value="RNA_pol_sigma_r3/r4-like"/>
</dbReference>
<dbReference type="InterPro" id="IPR000838">
    <property type="entry name" value="RNA_pol_sigma70_ECF_CS"/>
</dbReference>
<protein>
    <recommendedName>
        <fullName evidence="6">RNA polymerase sigma factor</fullName>
    </recommendedName>
</protein>
<feature type="domain" description="RNA polymerase sigma factor 70 region 4 type 2" evidence="9">
    <location>
        <begin position="147"/>
        <end position="189"/>
    </location>
</feature>
<dbReference type="Gene3D" id="1.10.1740.10">
    <property type="match status" value="1"/>
</dbReference>
<evidence type="ECO:0000313" key="10">
    <source>
        <dbReference type="EMBL" id="RKQ93588.1"/>
    </source>
</evidence>
<dbReference type="InterPro" id="IPR036388">
    <property type="entry name" value="WH-like_DNA-bd_sf"/>
</dbReference>
<dbReference type="InterPro" id="IPR007627">
    <property type="entry name" value="RNA_pol_sigma70_r2"/>
</dbReference>
<organism evidence="10 11">
    <name type="scientific">Solirubrobacter pauli</name>
    <dbReference type="NCBI Taxonomy" id="166793"/>
    <lineage>
        <taxon>Bacteria</taxon>
        <taxon>Bacillati</taxon>
        <taxon>Actinomycetota</taxon>
        <taxon>Thermoleophilia</taxon>
        <taxon>Solirubrobacterales</taxon>
        <taxon>Solirubrobacteraceae</taxon>
        <taxon>Solirubrobacter</taxon>
    </lineage>
</organism>
<dbReference type="GO" id="GO:0016987">
    <property type="term" value="F:sigma factor activity"/>
    <property type="evidence" value="ECO:0007669"/>
    <property type="project" value="UniProtKB-KW"/>
</dbReference>
<evidence type="ECO:0000256" key="2">
    <source>
        <dbReference type="ARBA" id="ARBA00023015"/>
    </source>
</evidence>
<evidence type="ECO:0000256" key="4">
    <source>
        <dbReference type="ARBA" id="ARBA00023125"/>
    </source>
</evidence>
<dbReference type="Pfam" id="PF08281">
    <property type="entry name" value="Sigma70_r4_2"/>
    <property type="match status" value="1"/>
</dbReference>
<accession>A0A660LEQ4</accession>
<dbReference type="PANTHER" id="PTHR43133">
    <property type="entry name" value="RNA POLYMERASE ECF-TYPE SIGMA FACTO"/>
    <property type="match status" value="1"/>
</dbReference>
<dbReference type="AlphaFoldDB" id="A0A660LEQ4"/>
<feature type="compositionally biased region" description="Low complexity" evidence="7">
    <location>
        <begin position="399"/>
        <end position="412"/>
    </location>
</feature>
<feature type="compositionally biased region" description="Low complexity" evidence="7">
    <location>
        <begin position="466"/>
        <end position="484"/>
    </location>
</feature>
<name>A0A660LEQ4_9ACTN</name>
<keyword evidence="11" id="KW-1185">Reference proteome</keyword>
<evidence type="ECO:0000259" key="8">
    <source>
        <dbReference type="Pfam" id="PF04542"/>
    </source>
</evidence>
<dbReference type="InterPro" id="IPR013249">
    <property type="entry name" value="RNA_pol_sigma70_r4_t2"/>
</dbReference>
<dbReference type="EMBL" id="RBIL01000001">
    <property type="protein sequence ID" value="RKQ93588.1"/>
    <property type="molecule type" value="Genomic_DNA"/>
</dbReference>
<evidence type="ECO:0000256" key="6">
    <source>
        <dbReference type="RuleBase" id="RU000716"/>
    </source>
</evidence>
<feature type="compositionally biased region" description="Low complexity" evidence="7">
    <location>
        <begin position="356"/>
        <end position="368"/>
    </location>
</feature>
<reference evidence="10 11" key="1">
    <citation type="submission" date="2018-10" db="EMBL/GenBank/DDBJ databases">
        <title>Genomic Encyclopedia of Archaeal and Bacterial Type Strains, Phase II (KMG-II): from individual species to whole genera.</title>
        <authorList>
            <person name="Goeker M."/>
        </authorList>
    </citation>
    <scope>NUCLEOTIDE SEQUENCE [LARGE SCALE GENOMIC DNA]</scope>
    <source>
        <strain evidence="10 11">DSM 14954</strain>
    </source>
</reference>
<feature type="domain" description="RNA polymerase sigma-70 region 2" evidence="8">
    <location>
        <begin position="45"/>
        <end position="110"/>
    </location>
</feature>
<proteinExistence type="inferred from homology"/>
<evidence type="ECO:0000256" key="5">
    <source>
        <dbReference type="ARBA" id="ARBA00023163"/>
    </source>
</evidence>
<dbReference type="PROSITE" id="PS01063">
    <property type="entry name" value="SIGMA70_ECF"/>
    <property type="match status" value="1"/>
</dbReference>
<keyword evidence="2 6" id="KW-0805">Transcription regulation</keyword>
<sequence length="484" mass="50278">MEASAVHAPALSRLPLGGSLLRLRSDEQLLALFRGGHDEAFRVLHDRYRQRLFAYVRQMLSASSRQDAEDVLQDVFVRAYGALRNDNREMNVRAWLYRVAHNRCIDHLRRPIPPAAEVFEVSRKPLHDPVEEAQRRDDLRQLVVDVANLPEQQRSALLMREIDGMTYADLAAALDVTVPAVKSLLVRARVGLVEAAEARDADCAEIQADLLRSYDRGVKASGRARKHMKSCDSCREYRGALRGMKRSFAALAPIGFAPFALAAKVIGVGGSAGGAAAGGAAAGGGVATVTACKVAAVVCTAAIATGGAVEVQHKIVDHKPAPAPTEKASTHHKTSAPPAVEAPVVVAAKSRPQPITTSPAPVTATVTEAAREKKRDAAATAEKDKTLSATIAKPEDSKAAPADDAPAVAADPQVETGGARAPDASPVATPTPAQTPAPAVETPPATATPAPADTAVQTPAPPASDGGTVAPPASGGTTAPPTGG</sequence>
<evidence type="ECO:0000256" key="1">
    <source>
        <dbReference type="ARBA" id="ARBA00010641"/>
    </source>
</evidence>
<dbReference type="RefSeq" id="WP_170179159.1">
    <property type="nucleotide sequence ID" value="NZ_RBIL01000001.1"/>
</dbReference>
<dbReference type="Proteomes" id="UP000278962">
    <property type="component" value="Unassembled WGS sequence"/>
</dbReference>
<feature type="compositionally biased region" description="Basic and acidic residues" evidence="7">
    <location>
        <begin position="369"/>
        <end position="386"/>
    </location>
</feature>
<keyword evidence="3 6" id="KW-0731">Sigma factor</keyword>
<dbReference type="InterPro" id="IPR013325">
    <property type="entry name" value="RNA_pol_sigma_r2"/>
</dbReference>
<evidence type="ECO:0000313" key="11">
    <source>
        <dbReference type="Proteomes" id="UP000278962"/>
    </source>
</evidence>
<dbReference type="Gene3D" id="1.10.10.10">
    <property type="entry name" value="Winged helix-like DNA-binding domain superfamily/Winged helix DNA-binding domain"/>
    <property type="match status" value="1"/>
</dbReference>
<dbReference type="GO" id="GO:0006352">
    <property type="term" value="P:DNA-templated transcription initiation"/>
    <property type="evidence" value="ECO:0007669"/>
    <property type="project" value="InterPro"/>
</dbReference>
<dbReference type="GO" id="GO:0003677">
    <property type="term" value="F:DNA binding"/>
    <property type="evidence" value="ECO:0007669"/>
    <property type="project" value="UniProtKB-KW"/>
</dbReference>
<dbReference type="Pfam" id="PF04542">
    <property type="entry name" value="Sigma70_r2"/>
    <property type="match status" value="1"/>
</dbReference>
<comment type="caution">
    <text evidence="10">The sequence shown here is derived from an EMBL/GenBank/DDBJ whole genome shotgun (WGS) entry which is preliminary data.</text>
</comment>
<dbReference type="SUPFAM" id="SSF88659">
    <property type="entry name" value="Sigma3 and sigma4 domains of RNA polymerase sigma factors"/>
    <property type="match status" value="1"/>
</dbReference>
<feature type="compositionally biased region" description="Low complexity" evidence="7">
    <location>
        <begin position="424"/>
        <end position="458"/>
    </location>
</feature>
<gene>
    <name evidence="10" type="ORF">C8N24_3458</name>
</gene>
<dbReference type="InterPro" id="IPR014284">
    <property type="entry name" value="RNA_pol_sigma-70_dom"/>
</dbReference>
<evidence type="ECO:0000256" key="3">
    <source>
        <dbReference type="ARBA" id="ARBA00023082"/>
    </source>
</evidence>